<keyword evidence="3" id="KW-1185">Reference proteome</keyword>
<proteinExistence type="predicted"/>
<protein>
    <recommendedName>
        <fullName evidence="4">Peptidase M28 domain-containing protein</fullName>
    </recommendedName>
</protein>
<dbReference type="Proteomes" id="UP001464891">
    <property type="component" value="Unassembled WGS sequence"/>
</dbReference>
<name>A0ABV0J6I6_9CYAN</name>
<dbReference type="PROSITE" id="PS00758">
    <property type="entry name" value="ARGE_DAPE_CPG2_1"/>
    <property type="match status" value="1"/>
</dbReference>
<dbReference type="EMBL" id="JAMPKM010000003">
    <property type="protein sequence ID" value="MEP0816893.1"/>
    <property type="molecule type" value="Genomic_DNA"/>
</dbReference>
<organism evidence="2 3">
    <name type="scientific">Trichocoleus desertorum GB2-A4</name>
    <dbReference type="NCBI Taxonomy" id="2933944"/>
    <lineage>
        <taxon>Bacteria</taxon>
        <taxon>Bacillati</taxon>
        <taxon>Cyanobacteriota</taxon>
        <taxon>Cyanophyceae</taxon>
        <taxon>Leptolyngbyales</taxon>
        <taxon>Trichocoleusaceae</taxon>
        <taxon>Trichocoleus</taxon>
    </lineage>
</organism>
<dbReference type="InterPro" id="IPR001261">
    <property type="entry name" value="ArgE/DapE_CS"/>
</dbReference>
<evidence type="ECO:0000256" key="1">
    <source>
        <dbReference type="ARBA" id="ARBA00022801"/>
    </source>
</evidence>
<keyword evidence="1" id="KW-0378">Hydrolase</keyword>
<evidence type="ECO:0000313" key="2">
    <source>
        <dbReference type="EMBL" id="MEP0816893.1"/>
    </source>
</evidence>
<dbReference type="Gene3D" id="3.40.630.10">
    <property type="entry name" value="Zn peptidases"/>
    <property type="match status" value="1"/>
</dbReference>
<sequence>MNDIEILKKFLEVPLENSEPIFQYFLSIPDKEIVFRGERPERFLYIRGQRKDKVLLVAHADTVWDNSIEIPENAKHELIFSNGVFQSSSSVYGIGADDRAGCAILWLLKDLGHSLLITDGEEAGGLGSSWLMSDPKNSDIADEINTQHQFMIQLDRRHGSDFKCYSVGTDKFRDYVQRMTGYTEPDRFAYTDIVTLCREITGVNLSVGYRNEHSHKENLFVDEWLNTLNICRKWLSEEDLPRFLLGKTSA</sequence>
<gene>
    <name evidence="2" type="ORF">NC998_07265</name>
</gene>
<dbReference type="RefSeq" id="WP_190439124.1">
    <property type="nucleotide sequence ID" value="NZ_JAMPKM010000003.1"/>
</dbReference>
<evidence type="ECO:0008006" key="4">
    <source>
        <dbReference type="Google" id="ProtNLM"/>
    </source>
</evidence>
<evidence type="ECO:0000313" key="3">
    <source>
        <dbReference type="Proteomes" id="UP001464891"/>
    </source>
</evidence>
<dbReference type="SUPFAM" id="SSF53187">
    <property type="entry name" value="Zn-dependent exopeptidases"/>
    <property type="match status" value="1"/>
</dbReference>
<reference evidence="2 3" key="1">
    <citation type="submission" date="2022-04" db="EMBL/GenBank/DDBJ databases">
        <title>Positive selection, recombination, and allopatry shape intraspecific diversity of widespread and dominant cyanobacteria.</title>
        <authorList>
            <person name="Wei J."/>
            <person name="Shu W."/>
            <person name="Hu C."/>
        </authorList>
    </citation>
    <scope>NUCLEOTIDE SEQUENCE [LARGE SCALE GENOMIC DNA]</scope>
    <source>
        <strain evidence="2 3">GB2-A4</strain>
    </source>
</reference>
<accession>A0ABV0J6I6</accession>
<comment type="caution">
    <text evidence="2">The sequence shown here is derived from an EMBL/GenBank/DDBJ whole genome shotgun (WGS) entry which is preliminary data.</text>
</comment>